<organism evidence="1 2">
    <name type="scientific">Roseibium denhamense</name>
    <dbReference type="NCBI Taxonomy" id="76305"/>
    <lineage>
        <taxon>Bacteria</taxon>
        <taxon>Pseudomonadati</taxon>
        <taxon>Pseudomonadota</taxon>
        <taxon>Alphaproteobacteria</taxon>
        <taxon>Hyphomicrobiales</taxon>
        <taxon>Stappiaceae</taxon>
        <taxon>Roseibium</taxon>
    </lineage>
</organism>
<accession>A0ABY1PMK8</accession>
<gene>
    <name evidence="1" type="ORF">SAMN06265374_0151</name>
</gene>
<evidence type="ECO:0000313" key="1">
    <source>
        <dbReference type="EMBL" id="SMP37497.1"/>
    </source>
</evidence>
<name>A0ABY1PMK8_9HYPH</name>
<dbReference type="Proteomes" id="UP001157914">
    <property type="component" value="Unassembled WGS sequence"/>
</dbReference>
<protein>
    <submittedName>
        <fullName evidence="1">Uncharacterized protein</fullName>
    </submittedName>
</protein>
<reference evidence="1 2" key="1">
    <citation type="submission" date="2017-05" db="EMBL/GenBank/DDBJ databases">
        <authorList>
            <person name="Varghese N."/>
            <person name="Submissions S."/>
        </authorList>
    </citation>
    <scope>NUCLEOTIDE SEQUENCE [LARGE SCALE GENOMIC DNA]</scope>
    <source>
        <strain evidence="1 2">DSM 15949</strain>
    </source>
</reference>
<evidence type="ECO:0000313" key="2">
    <source>
        <dbReference type="Proteomes" id="UP001157914"/>
    </source>
</evidence>
<keyword evidence="2" id="KW-1185">Reference proteome</keyword>
<sequence length="97" mass="10277">MAKTLCIAPNPAIDISCAAERVQSLHKTGTANESTLPAPQFSGRLNYSFRPIVRSAANVVIPPEADVCADRNDCLKRAQIAECCGLANVGVPPKNDL</sequence>
<comment type="caution">
    <text evidence="1">The sequence shown here is derived from an EMBL/GenBank/DDBJ whole genome shotgun (WGS) entry which is preliminary data.</text>
</comment>
<dbReference type="EMBL" id="FXTT01000015">
    <property type="protein sequence ID" value="SMP37497.1"/>
    <property type="molecule type" value="Genomic_DNA"/>
</dbReference>
<proteinExistence type="predicted"/>